<keyword evidence="4" id="KW-1185">Reference proteome</keyword>
<evidence type="ECO:0000313" key="3">
    <source>
        <dbReference type="EMBL" id="EOW87560.1"/>
    </source>
</evidence>
<protein>
    <recommendedName>
        <fullName evidence="2">CwlT-like lysozyme domain-containing protein</fullName>
    </recommendedName>
</protein>
<evidence type="ECO:0000256" key="1">
    <source>
        <dbReference type="ARBA" id="ARBA00004241"/>
    </source>
</evidence>
<reference evidence="3 4" key="1">
    <citation type="submission" date="2013-03" db="EMBL/GenBank/DDBJ databases">
        <title>The Genome Sequence of Enterococcus columbae ATCC_51263 (PacBio/Illumina hybrid assembly).</title>
        <authorList>
            <consortium name="The Broad Institute Genomics Platform"/>
            <consortium name="The Broad Institute Genome Sequencing Center for Infectious Disease"/>
            <person name="Earl A."/>
            <person name="Russ C."/>
            <person name="Gilmore M."/>
            <person name="Surin D."/>
            <person name="Walker B."/>
            <person name="Young S."/>
            <person name="Zeng Q."/>
            <person name="Gargeya S."/>
            <person name="Fitzgerald M."/>
            <person name="Haas B."/>
            <person name="Abouelleil A."/>
            <person name="Allen A.W."/>
            <person name="Alvarado L."/>
            <person name="Arachchi H.M."/>
            <person name="Berlin A.M."/>
            <person name="Chapman S.B."/>
            <person name="Gainer-Dewar J."/>
            <person name="Goldberg J."/>
            <person name="Griggs A."/>
            <person name="Gujja S."/>
            <person name="Hansen M."/>
            <person name="Howarth C."/>
            <person name="Imamovic A."/>
            <person name="Ireland A."/>
            <person name="Larimer J."/>
            <person name="McCowan C."/>
            <person name="Murphy C."/>
            <person name="Pearson M."/>
            <person name="Poon T.W."/>
            <person name="Priest M."/>
            <person name="Roberts A."/>
            <person name="Saif S."/>
            <person name="Shea T."/>
            <person name="Sisk P."/>
            <person name="Sykes S."/>
            <person name="Wortman J."/>
            <person name="Nusbaum C."/>
            <person name="Birren B."/>
        </authorList>
    </citation>
    <scope>NUCLEOTIDE SEQUENCE [LARGE SCALE GENOMIC DNA]</scope>
    <source>
        <strain evidence="3 4">ATCC 51263</strain>
    </source>
</reference>
<comment type="caution">
    <text evidence="3">The sequence shown here is derived from an EMBL/GenBank/DDBJ whole genome shotgun (WGS) entry which is preliminary data.</text>
</comment>
<proteinExistence type="predicted"/>
<dbReference type="CDD" id="cd16891">
    <property type="entry name" value="CwlT-like"/>
    <property type="match status" value="1"/>
</dbReference>
<evidence type="ECO:0000313" key="4">
    <source>
        <dbReference type="Proteomes" id="UP000014113"/>
    </source>
</evidence>
<organism evidence="3 4">
    <name type="scientific">Enterococcus columbae DSM 7374 = ATCC 51263</name>
    <dbReference type="NCBI Taxonomy" id="1121865"/>
    <lineage>
        <taxon>Bacteria</taxon>
        <taxon>Bacillati</taxon>
        <taxon>Bacillota</taxon>
        <taxon>Bacilli</taxon>
        <taxon>Lactobacillales</taxon>
        <taxon>Enterococcaceae</taxon>
        <taxon>Enterococcus</taxon>
    </lineage>
</organism>
<evidence type="ECO:0000259" key="2">
    <source>
        <dbReference type="Pfam" id="PF13702"/>
    </source>
</evidence>
<feature type="domain" description="CwlT-like lysozyme" evidence="2">
    <location>
        <begin position="32"/>
        <end position="194"/>
    </location>
</feature>
<dbReference type="SUPFAM" id="SSF53955">
    <property type="entry name" value="Lysozyme-like"/>
    <property type="match status" value="1"/>
</dbReference>
<dbReference type="AlphaFoldDB" id="S0KC83"/>
<dbReference type="eggNOG" id="COG0741">
    <property type="taxonomic scope" value="Bacteria"/>
</dbReference>
<dbReference type="STRING" id="1121865.OMW_00982"/>
<dbReference type="Pfam" id="PF13702">
    <property type="entry name" value="Lysozyme_like"/>
    <property type="match status" value="1"/>
</dbReference>
<dbReference type="RefSeq" id="WP_016183142.1">
    <property type="nucleotide sequence ID" value="NZ_JXKI01000016.1"/>
</dbReference>
<accession>S0KC83</accession>
<gene>
    <name evidence="3" type="ORF">I568_00225</name>
</gene>
<dbReference type="InterPro" id="IPR047194">
    <property type="entry name" value="CwlT-like_lysozyme"/>
</dbReference>
<dbReference type="InterPro" id="IPR023346">
    <property type="entry name" value="Lysozyme-like_dom_sf"/>
</dbReference>
<comment type="subcellular location">
    <subcellularLocation>
        <location evidence="1">Cell surface</location>
    </subcellularLocation>
</comment>
<name>S0KC83_9ENTE</name>
<dbReference type="Gene3D" id="1.10.530.10">
    <property type="match status" value="1"/>
</dbReference>
<dbReference type="PATRIC" id="fig|1121865.3.peg.971"/>
<dbReference type="GO" id="GO:0009986">
    <property type="term" value="C:cell surface"/>
    <property type="evidence" value="ECO:0007669"/>
    <property type="project" value="UniProtKB-SubCell"/>
</dbReference>
<dbReference type="EMBL" id="ASWJ01000002">
    <property type="protein sequence ID" value="EOW87560.1"/>
    <property type="molecule type" value="Genomic_DNA"/>
</dbReference>
<sequence>MKKLIKRLLLGSFVLLLILLGLFGYQKYQDLKRVQQFEPLVRKELAKYQLTEYTESILAIIMTESKGEGDDPMQSFESLTQQAGKFDDSKRSVQQGVKHFVDLYQHNKQLQCDFATVIQAYNFGMDYIDYVAQHGKKHSLDLAEKYSKEKLAPALGNTSQVRYRYLHIISILHNGGYLYRNGGNFYYAQLVKLNQFQLHWYQKIMNS</sequence>
<dbReference type="Proteomes" id="UP000014113">
    <property type="component" value="Unassembled WGS sequence"/>
</dbReference>
<dbReference type="OrthoDB" id="1654978at2"/>